<dbReference type="EMBL" id="OBEJ01000001">
    <property type="protein sequence ID" value="SNZ02858.1"/>
    <property type="molecule type" value="Genomic_DNA"/>
</dbReference>
<dbReference type="AlphaFoldDB" id="A0A285N0J2"/>
<dbReference type="Pfam" id="PF06695">
    <property type="entry name" value="Sm_multidrug_ex"/>
    <property type="match status" value="1"/>
</dbReference>
<protein>
    <submittedName>
        <fullName evidence="2">Putative small multi-drug export protein</fullName>
    </submittedName>
</protein>
<gene>
    <name evidence="2" type="ORF">SAMN06269185_0130</name>
</gene>
<sequence>MNPTIGVDALSGAEGVLGYALVFVLAAIPVVEVLVVVPAGVAVGLNPPLVALAAFAGNLATVLLVLAGSDRALAFVRRRFGSADDDEPSKRVRRAKRLWRQYGTAGLALAAPITTGAHLAAVLALSLGSKRRAVATWMATSLLAWTAALATVSVYGVDSLRGLF</sequence>
<keyword evidence="1" id="KW-0472">Membrane</keyword>
<feature type="transmembrane region" description="Helical" evidence="1">
    <location>
        <begin position="102"/>
        <end position="128"/>
    </location>
</feature>
<keyword evidence="1" id="KW-1133">Transmembrane helix</keyword>
<dbReference type="Proteomes" id="UP000219453">
    <property type="component" value="Unassembled WGS sequence"/>
</dbReference>
<feature type="transmembrane region" description="Helical" evidence="1">
    <location>
        <begin position="134"/>
        <end position="157"/>
    </location>
</feature>
<name>A0A285N0J2_NATPI</name>
<dbReference type="RefSeq" id="WP_097007191.1">
    <property type="nucleotide sequence ID" value="NZ_OBEJ01000001.1"/>
</dbReference>
<evidence type="ECO:0000313" key="3">
    <source>
        <dbReference type="Proteomes" id="UP000219453"/>
    </source>
</evidence>
<keyword evidence="3" id="KW-1185">Reference proteome</keyword>
<feature type="transmembrane region" description="Helical" evidence="1">
    <location>
        <begin position="16"/>
        <end position="37"/>
    </location>
</feature>
<dbReference type="OrthoDB" id="70322at2157"/>
<feature type="transmembrane region" description="Helical" evidence="1">
    <location>
        <begin position="49"/>
        <end position="69"/>
    </location>
</feature>
<evidence type="ECO:0000256" key="1">
    <source>
        <dbReference type="SAM" id="Phobius"/>
    </source>
</evidence>
<reference evidence="2 3" key="1">
    <citation type="submission" date="2017-09" db="EMBL/GenBank/DDBJ databases">
        <authorList>
            <person name="Ehlers B."/>
            <person name="Leendertz F.H."/>
        </authorList>
    </citation>
    <scope>NUCLEOTIDE SEQUENCE [LARGE SCALE GENOMIC DNA]</scope>
    <source>
        <strain evidence="2 3">DSM 27208</strain>
    </source>
</reference>
<proteinExistence type="predicted"/>
<dbReference type="InterPro" id="IPR009577">
    <property type="entry name" value="Sm_multidrug_ex"/>
</dbReference>
<evidence type="ECO:0000313" key="2">
    <source>
        <dbReference type="EMBL" id="SNZ02858.1"/>
    </source>
</evidence>
<keyword evidence="1" id="KW-0812">Transmembrane</keyword>
<organism evidence="2 3">
    <name type="scientific">Natronoarchaeum philippinense</name>
    <dbReference type="NCBI Taxonomy" id="558529"/>
    <lineage>
        <taxon>Archaea</taxon>
        <taxon>Methanobacteriati</taxon>
        <taxon>Methanobacteriota</taxon>
        <taxon>Stenosarchaea group</taxon>
        <taxon>Halobacteria</taxon>
        <taxon>Halobacteriales</taxon>
        <taxon>Natronoarchaeaceae</taxon>
    </lineage>
</organism>
<accession>A0A285N0J2</accession>